<gene>
    <name evidence="2" type="ORF">H0235_011939</name>
</gene>
<protein>
    <submittedName>
        <fullName evidence="2">Uncharacterized protein</fullName>
    </submittedName>
</protein>
<accession>A0A834U3N1</accession>
<reference evidence="2" key="1">
    <citation type="journal article" date="2020" name="G3 (Bethesda)">
        <title>High-Quality Assemblies for Three Invasive Social Wasps from the &lt;i&gt;Vespula&lt;/i&gt; Genus.</title>
        <authorList>
            <person name="Harrop T.W.R."/>
            <person name="Guhlin J."/>
            <person name="McLaughlin G.M."/>
            <person name="Permina E."/>
            <person name="Stockwell P."/>
            <person name="Gilligan J."/>
            <person name="Le Lec M.F."/>
            <person name="Gruber M.A.M."/>
            <person name="Quinn O."/>
            <person name="Lovegrove M."/>
            <person name="Duncan E.J."/>
            <person name="Remnant E.J."/>
            <person name="Van Eeckhoven J."/>
            <person name="Graham B."/>
            <person name="Knapp R.A."/>
            <person name="Langford K.W."/>
            <person name="Kronenberg Z."/>
            <person name="Press M.O."/>
            <person name="Eacker S.M."/>
            <person name="Wilson-Rankin E.E."/>
            <person name="Purcell J."/>
            <person name="Lester P.J."/>
            <person name="Dearden P.K."/>
        </authorList>
    </citation>
    <scope>NUCLEOTIDE SEQUENCE</scope>
    <source>
        <strain evidence="2">Volc-1</strain>
    </source>
</reference>
<evidence type="ECO:0000256" key="1">
    <source>
        <dbReference type="SAM" id="MobiDB-lite"/>
    </source>
</evidence>
<name>A0A834U3N1_VESPE</name>
<feature type="region of interest" description="Disordered" evidence="1">
    <location>
        <begin position="39"/>
        <end position="95"/>
    </location>
</feature>
<dbReference type="AlphaFoldDB" id="A0A834U3N1"/>
<organism evidence="2 3">
    <name type="scientific">Vespula pensylvanica</name>
    <name type="common">Western yellow jacket</name>
    <name type="synonym">Wasp</name>
    <dbReference type="NCBI Taxonomy" id="30213"/>
    <lineage>
        <taxon>Eukaryota</taxon>
        <taxon>Metazoa</taxon>
        <taxon>Ecdysozoa</taxon>
        <taxon>Arthropoda</taxon>
        <taxon>Hexapoda</taxon>
        <taxon>Insecta</taxon>
        <taxon>Pterygota</taxon>
        <taxon>Neoptera</taxon>
        <taxon>Endopterygota</taxon>
        <taxon>Hymenoptera</taxon>
        <taxon>Apocrita</taxon>
        <taxon>Aculeata</taxon>
        <taxon>Vespoidea</taxon>
        <taxon>Vespidae</taxon>
        <taxon>Vespinae</taxon>
        <taxon>Vespula</taxon>
    </lineage>
</organism>
<keyword evidence="3" id="KW-1185">Reference proteome</keyword>
<feature type="compositionally biased region" description="Gly residues" evidence="1">
    <location>
        <begin position="57"/>
        <end position="74"/>
    </location>
</feature>
<dbReference type="Proteomes" id="UP000600918">
    <property type="component" value="Unassembled WGS sequence"/>
</dbReference>
<sequence>MVGNWGDRVIEVDWLMGVDRVIWVDRVLGEFQECERPNLTQMPNKARPRPAHEWFGGIYGETGVESGGGKGGKGGKSDGEGERERGPRLSVVRIN</sequence>
<dbReference type="EMBL" id="JACSDY010000011">
    <property type="protein sequence ID" value="KAF7415347.1"/>
    <property type="molecule type" value="Genomic_DNA"/>
</dbReference>
<evidence type="ECO:0000313" key="3">
    <source>
        <dbReference type="Proteomes" id="UP000600918"/>
    </source>
</evidence>
<evidence type="ECO:0000313" key="2">
    <source>
        <dbReference type="EMBL" id="KAF7415347.1"/>
    </source>
</evidence>
<comment type="caution">
    <text evidence="2">The sequence shown here is derived from an EMBL/GenBank/DDBJ whole genome shotgun (WGS) entry which is preliminary data.</text>
</comment>
<feature type="compositionally biased region" description="Basic and acidic residues" evidence="1">
    <location>
        <begin position="75"/>
        <end position="87"/>
    </location>
</feature>
<proteinExistence type="predicted"/>